<dbReference type="AlphaFoldDB" id="A0A2P2GKU4"/>
<keyword evidence="2" id="KW-1185">Reference proteome</keyword>
<evidence type="ECO:0000313" key="2">
    <source>
        <dbReference type="Proteomes" id="UP000265325"/>
    </source>
</evidence>
<reference evidence="1 2" key="1">
    <citation type="submission" date="2015-05" db="EMBL/GenBank/DDBJ databases">
        <title>Draft Genome assembly of Streptomyces showdoensis.</title>
        <authorList>
            <person name="Thapa K.K."/>
            <person name="Metsa-Ketela M."/>
        </authorList>
    </citation>
    <scope>NUCLEOTIDE SEQUENCE [LARGE SCALE GENOMIC DNA]</scope>
    <source>
        <strain evidence="1 2">ATCC 15227</strain>
    </source>
</reference>
<organism evidence="1 2">
    <name type="scientific">Streptomyces showdoensis</name>
    <dbReference type="NCBI Taxonomy" id="68268"/>
    <lineage>
        <taxon>Bacteria</taxon>
        <taxon>Bacillati</taxon>
        <taxon>Actinomycetota</taxon>
        <taxon>Actinomycetes</taxon>
        <taxon>Kitasatosporales</taxon>
        <taxon>Streptomycetaceae</taxon>
        <taxon>Streptomyces</taxon>
    </lineage>
</organism>
<evidence type="ECO:0000313" key="1">
    <source>
        <dbReference type="EMBL" id="KKZ72126.1"/>
    </source>
</evidence>
<name>A0A2P2GKU4_STREW</name>
<sequence length="142" mass="15400">MTSSATKIRNAAERLRSLATAAAHEDRTRWMVGHTLGSKSPVVVDNHEKPTVLIESWAQHREQVNDYLAAFGSPMVGLAVAALLEQQADLLEDEPFHDQVAYPGEPRECSEDCHACASEEHALGVARAFSAAFENTNAEGDA</sequence>
<dbReference type="RefSeq" id="WP_046909288.1">
    <property type="nucleotide sequence ID" value="NZ_BAAAXG010000009.1"/>
</dbReference>
<dbReference type="OrthoDB" id="10005651at2"/>
<protein>
    <submittedName>
        <fullName evidence="1">Uncharacterized protein</fullName>
    </submittedName>
</protein>
<proteinExistence type="predicted"/>
<dbReference type="Proteomes" id="UP000265325">
    <property type="component" value="Unassembled WGS sequence"/>
</dbReference>
<dbReference type="EMBL" id="LAQS01000030">
    <property type="protein sequence ID" value="KKZ72126.1"/>
    <property type="molecule type" value="Genomic_DNA"/>
</dbReference>
<accession>A0A2P2GKU4</accession>
<gene>
    <name evidence="1" type="ORF">VO63_20350</name>
</gene>
<comment type="caution">
    <text evidence="1">The sequence shown here is derived from an EMBL/GenBank/DDBJ whole genome shotgun (WGS) entry which is preliminary data.</text>
</comment>